<dbReference type="InterPro" id="IPR029063">
    <property type="entry name" value="SAM-dependent_MTases_sf"/>
</dbReference>
<sequence length="219" mass="25073">MSFNKSYIGLRPDILALVSGKDLSVLDVGCANGVNGAYLLDHKIASQVVGIELDDAMAKEAKNHYQEVFVGNLDDKEFIEKISSYDRMYDLIILGDVLEHLKDSKKTLMSLLTLLKQDGRVIFSLPNVQHIDVLKHIFIKGIFPRNDRGIFDKTHLQWFTLKNIEILMDASNLKPITIKRNFRFRDAIGSKFPFYGKILKKIFPNLYTFQYVVLCEKNA</sequence>
<name>A0ABQ2C1V8_9FLAO</name>
<evidence type="ECO:0000313" key="1">
    <source>
        <dbReference type="EMBL" id="GGI58042.1"/>
    </source>
</evidence>
<keyword evidence="2" id="KW-1185">Reference proteome</keyword>
<dbReference type="Gene3D" id="3.40.50.150">
    <property type="entry name" value="Vaccinia Virus protein VP39"/>
    <property type="match status" value="1"/>
</dbReference>
<dbReference type="PANTHER" id="PTHR43861:SF6">
    <property type="entry name" value="METHYLTRANSFERASE TYPE 11"/>
    <property type="match status" value="1"/>
</dbReference>
<dbReference type="EMBL" id="BMDQ01000003">
    <property type="protein sequence ID" value="GGI58042.1"/>
    <property type="molecule type" value="Genomic_DNA"/>
</dbReference>
<dbReference type="CDD" id="cd02440">
    <property type="entry name" value="AdoMet_MTases"/>
    <property type="match status" value="1"/>
</dbReference>
<dbReference type="Proteomes" id="UP000624701">
    <property type="component" value="Unassembled WGS sequence"/>
</dbReference>
<evidence type="ECO:0000313" key="2">
    <source>
        <dbReference type="Proteomes" id="UP000624701"/>
    </source>
</evidence>
<evidence type="ECO:0008006" key="3">
    <source>
        <dbReference type="Google" id="ProtNLM"/>
    </source>
</evidence>
<proteinExistence type="predicted"/>
<dbReference type="PANTHER" id="PTHR43861">
    <property type="entry name" value="TRANS-ACONITATE 2-METHYLTRANSFERASE-RELATED"/>
    <property type="match status" value="1"/>
</dbReference>
<dbReference type="RefSeq" id="WP_188374947.1">
    <property type="nucleotide sequence ID" value="NZ_BMDQ01000003.1"/>
</dbReference>
<organism evidence="1 2">
    <name type="scientific">Winogradskyella haliclonae</name>
    <dbReference type="NCBI Taxonomy" id="2048558"/>
    <lineage>
        <taxon>Bacteria</taxon>
        <taxon>Pseudomonadati</taxon>
        <taxon>Bacteroidota</taxon>
        <taxon>Flavobacteriia</taxon>
        <taxon>Flavobacteriales</taxon>
        <taxon>Flavobacteriaceae</taxon>
        <taxon>Winogradskyella</taxon>
    </lineage>
</organism>
<gene>
    <name evidence="1" type="ORF">GCM10011444_23510</name>
</gene>
<reference evidence="2" key="1">
    <citation type="journal article" date="2019" name="Int. J. Syst. Evol. Microbiol.">
        <title>The Global Catalogue of Microorganisms (GCM) 10K type strain sequencing project: providing services to taxonomists for standard genome sequencing and annotation.</title>
        <authorList>
            <consortium name="The Broad Institute Genomics Platform"/>
            <consortium name="The Broad Institute Genome Sequencing Center for Infectious Disease"/>
            <person name="Wu L."/>
            <person name="Ma J."/>
        </authorList>
    </citation>
    <scope>NUCLEOTIDE SEQUENCE [LARGE SCALE GENOMIC DNA]</scope>
    <source>
        <strain evidence="2">CCM 8681</strain>
    </source>
</reference>
<dbReference type="SUPFAM" id="SSF53335">
    <property type="entry name" value="S-adenosyl-L-methionine-dependent methyltransferases"/>
    <property type="match status" value="1"/>
</dbReference>
<accession>A0ABQ2C1V8</accession>
<protein>
    <recommendedName>
        <fullName evidence="3">Methyltransferase domain-containing protein</fullName>
    </recommendedName>
</protein>
<comment type="caution">
    <text evidence="1">The sequence shown here is derived from an EMBL/GenBank/DDBJ whole genome shotgun (WGS) entry which is preliminary data.</text>
</comment>
<dbReference type="Pfam" id="PF13489">
    <property type="entry name" value="Methyltransf_23"/>
    <property type="match status" value="1"/>
</dbReference>